<evidence type="ECO:0000313" key="2">
    <source>
        <dbReference type="Proteomes" id="UP000198644"/>
    </source>
</evidence>
<dbReference type="AlphaFoldDB" id="A0A1I6GZY4"/>
<dbReference type="Proteomes" id="UP000198644">
    <property type="component" value="Unassembled WGS sequence"/>
</dbReference>
<dbReference type="EMBL" id="FOYW01000001">
    <property type="protein sequence ID" value="SFR47749.1"/>
    <property type="molecule type" value="Genomic_DNA"/>
</dbReference>
<evidence type="ECO:0000313" key="1">
    <source>
        <dbReference type="EMBL" id="SFR47749.1"/>
    </source>
</evidence>
<dbReference type="RefSeq" id="WP_092008856.1">
    <property type="nucleotide sequence ID" value="NZ_FOYW01000001.1"/>
</dbReference>
<dbReference type="OrthoDB" id="6357219at2"/>
<dbReference type="STRING" id="650891.SAMN05216203_0655"/>
<dbReference type="SUPFAM" id="SSF53850">
    <property type="entry name" value="Periplasmic binding protein-like II"/>
    <property type="match status" value="1"/>
</dbReference>
<evidence type="ECO:0008006" key="3">
    <source>
        <dbReference type="Google" id="ProtNLM"/>
    </source>
</evidence>
<accession>A0A1I6GZY4</accession>
<name>A0A1I6GZY4_9GAMM</name>
<keyword evidence="2" id="KW-1185">Reference proteome</keyword>
<protein>
    <recommendedName>
        <fullName evidence="3">Polar amino acid transport system substrate-binding protein</fullName>
    </recommendedName>
</protein>
<dbReference type="Gene3D" id="3.40.190.10">
    <property type="entry name" value="Periplasmic binding protein-like II"/>
    <property type="match status" value="2"/>
</dbReference>
<proteinExistence type="predicted"/>
<reference evidence="2" key="1">
    <citation type="submission" date="2016-10" db="EMBL/GenBank/DDBJ databases">
        <authorList>
            <person name="Varghese N."/>
            <person name="Submissions S."/>
        </authorList>
    </citation>
    <scope>NUCLEOTIDE SEQUENCE [LARGE SCALE GENOMIC DNA]</scope>
    <source>
        <strain evidence="2">CGMCC 1.9167</strain>
    </source>
</reference>
<organism evidence="1 2">
    <name type="scientific">Marinobacter daqiaonensis</name>
    <dbReference type="NCBI Taxonomy" id="650891"/>
    <lineage>
        <taxon>Bacteria</taxon>
        <taxon>Pseudomonadati</taxon>
        <taxon>Pseudomonadota</taxon>
        <taxon>Gammaproteobacteria</taxon>
        <taxon>Pseudomonadales</taxon>
        <taxon>Marinobacteraceae</taxon>
        <taxon>Marinobacter</taxon>
    </lineage>
</organism>
<sequence>MRIGLLIIAAFWSLPVWSQTLQIMGSDEGFLPYYYGHNLDKGILVEVINEFALQTGIAANFRPMPRKRQAWALEHGTANAVFANPLWMPLPDRMHAVGPVLTWRDRVFAQPARQPDSFDDLQGSICLRKWFVYSDRLERRIGTDLVRHDSYNAQQMLGMFLHERCDYTVMNEMEFRFLARLTEVDPDHYSTELIDAEWPVYLGILKTQAVLIEAAEAFFATHEVDAEAILPKLPPPDRRVSIQPDK</sequence>
<gene>
    <name evidence="1" type="ORF">SAMN05216203_0655</name>
</gene>